<reference evidence="1 2" key="1">
    <citation type="journal article" date="2019" name="Environ. Microbiol.">
        <title>At the nexus of three kingdoms: the genome of the mycorrhizal fungus Gigaspora margarita provides insights into plant, endobacterial and fungal interactions.</title>
        <authorList>
            <person name="Venice F."/>
            <person name="Ghignone S."/>
            <person name="Salvioli di Fossalunga A."/>
            <person name="Amselem J."/>
            <person name="Novero M."/>
            <person name="Xianan X."/>
            <person name="Sedzielewska Toro K."/>
            <person name="Morin E."/>
            <person name="Lipzen A."/>
            <person name="Grigoriev I.V."/>
            <person name="Henrissat B."/>
            <person name="Martin F.M."/>
            <person name="Bonfante P."/>
        </authorList>
    </citation>
    <scope>NUCLEOTIDE SEQUENCE [LARGE SCALE GENOMIC DNA]</scope>
    <source>
        <strain evidence="1 2">BEG34</strain>
    </source>
</reference>
<dbReference type="AlphaFoldDB" id="A0A8H4AE80"/>
<keyword evidence="2" id="KW-1185">Reference proteome</keyword>
<dbReference type="EMBL" id="WTPW01000731">
    <property type="protein sequence ID" value="KAF0484464.1"/>
    <property type="molecule type" value="Genomic_DNA"/>
</dbReference>
<evidence type="ECO:0000313" key="2">
    <source>
        <dbReference type="Proteomes" id="UP000439903"/>
    </source>
</evidence>
<accession>A0A8H4AE80</accession>
<name>A0A8H4AE80_GIGMA</name>
<comment type="caution">
    <text evidence="1">The sequence shown here is derived from an EMBL/GenBank/DDBJ whole genome shotgun (WGS) entry which is preliminary data.</text>
</comment>
<organism evidence="1 2">
    <name type="scientific">Gigaspora margarita</name>
    <dbReference type="NCBI Taxonomy" id="4874"/>
    <lineage>
        <taxon>Eukaryota</taxon>
        <taxon>Fungi</taxon>
        <taxon>Fungi incertae sedis</taxon>
        <taxon>Mucoromycota</taxon>
        <taxon>Glomeromycotina</taxon>
        <taxon>Glomeromycetes</taxon>
        <taxon>Diversisporales</taxon>
        <taxon>Gigasporaceae</taxon>
        <taxon>Gigaspora</taxon>
    </lineage>
</organism>
<dbReference type="SUPFAM" id="SSF54695">
    <property type="entry name" value="POZ domain"/>
    <property type="match status" value="1"/>
</dbReference>
<dbReference type="OrthoDB" id="2348558at2759"/>
<evidence type="ECO:0000313" key="1">
    <source>
        <dbReference type="EMBL" id="KAF0484464.1"/>
    </source>
</evidence>
<dbReference type="Gene3D" id="3.30.710.10">
    <property type="entry name" value="Potassium Channel Kv1.1, Chain A"/>
    <property type="match status" value="1"/>
</dbReference>
<protein>
    <submittedName>
        <fullName evidence="1">Uncharacterized protein</fullName>
    </submittedName>
</protein>
<dbReference type="InterPro" id="IPR011333">
    <property type="entry name" value="SKP1/BTB/POZ_sf"/>
</dbReference>
<sequence length="238" mass="28034">MSAKKRARIDTLDNQERNITFELKDASNRPFNFYIPLNKIMEKPDTMLARMFDPANKEMLTPIIVDGKPVYQLNENNPFVFVKIINYFQTNKPPKYEQNDLYDEQEFDKELDYFNVPKYTRQVEINEFIATNLKSMIDKLISKIDNSFRLLKTDVVCNFNENKNRQGVKEFSGSSNDGYGYDLVKYFKENIRNALKKNFPESNVNIEHAISPSPMYTIKISNSINKKNILQYLPDEYK</sequence>
<proteinExistence type="predicted"/>
<gene>
    <name evidence="1" type="ORF">F8M41_022995</name>
</gene>
<dbReference type="Proteomes" id="UP000439903">
    <property type="component" value="Unassembled WGS sequence"/>
</dbReference>